<evidence type="ECO:0000313" key="1">
    <source>
        <dbReference type="EMBL" id="KZP04048.1"/>
    </source>
</evidence>
<reference evidence="1 3" key="1">
    <citation type="journal article" date="2016" name="Mol. Biol. Evol.">
        <title>Comparative Genomics of Early-Diverging Mushroom-Forming Fungi Provides Insights into the Origins of Lignocellulose Decay Capabilities.</title>
        <authorList>
            <person name="Nagy L.G."/>
            <person name="Riley R."/>
            <person name="Tritt A."/>
            <person name="Adam C."/>
            <person name="Daum C."/>
            <person name="Floudas D."/>
            <person name="Sun H."/>
            <person name="Yadav J.S."/>
            <person name="Pangilinan J."/>
            <person name="Larsson K.H."/>
            <person name="Matsuura K."/>
            <person name="Barry K."/>
            <person name="Labutti K."/>
            <person name="Kuo R."/>
            <person name="Ohm R.A."/>
            <person name="Bhattacharya S.S."/>
            <person name="Shirouzu T."/>
            <person name="Yoshinaga Y."/>
            <person name="Martin F.M."/>
            <person name="Grigoriev I.V."/>
            <person name="Hibbett D.S."/>
        </authorList>
    </citation>
    <scope>NUCLEOTIDE SEQUENCE [LARGE SCALE GENOMIC DNA]</scope>
    <source>
        <strain evidence="1 3">CBS 109695</strain>
    </source>
</reference>
<dbReference type="EMBL" id="KV417620">
    <property type="protein sequence ID" value="KZP14238.1"/>
    <property type="molecule type" value="Genomic_DNA"/>
</dbReference>
<feature type="non-terminal residue" evidence="1">
    <location>
        <position position="67"/>
    </location>
</feature>
<name>A0A167UKP9_9AGAM</name>
<sequence length="67" mass="8054">ELADIMKVHRNTLQLYMKRHGVTRQYSKLSNADLDKLVKTFKITKPESGMRYIIGFLRYHGFRVQRR</sequence>
<dbReference type="Proteomes" id="UP000076532">
    <property type="component" value="Unassembled WGS sequence"/>
</dbReference>
<dbReference type="OrthoDB" id="2686689at2759"/>
<evidence type="ECO:0000313" key="2">
    <source>
        <dbReference type="EMBL" id="KZP14238.1"/>
    </source>
</evidence>
<gene>
    <name evidence="1" type="ORF">FIBSPDRAFT_669762</name>
    <name evidence="2" type="ORF">FIBSPDRAFT_694816</name>
</gene>
<evidence type="ECO:0000313" key="3">
    <source>
        <dbReference type="Proteomes" id="UP000076532"/>
    </source>
</evidence>
<keyword evidence="3" id="KW-1185">Reference proteome</keyword>
<accession>A0A167UKP9</accession>
<dbReference type="STRING" id="436010.A0A167UKP9"/>
<feature type="non-terminal residue" evidence="1">
    <location>
        <position position="1"/>
    </location>
</feature>
<organism evidence="1 3">
    <name type="scientific">Athelia psychrophila</name>
    <dbReference type="NCBI Taxonomy" id="1759441"/>
    <lineage>
        <taxon>Eukaryota</taxon>
        <taxon>Fungi</taxon>
        <taxon>Dikarya</taxon>
        <taxon>Basidiomycota</taxon>
        <taxon>Agaricomycotina</taxon>
        <taxon>Agaricomycetes</taxon>
        <taxon>Agaricomycetidae</taxon>
        <taxon>Atheliales</taxon>
        <taxon>Atheliaceae</taxon>
        <taxon>Athelia</taxon>
    </lineage>
</organism>
<dbReference type="EMBL" id="KV417966">
    <property type="protein sequence ID" value="KZP04048.1"/>
    <property type="molecule type" value="Genomic_DNA"/>
</dbReference>
<proteinExistence type="predicted"/>
<dbReference type="AlphaFoldDB" id="A0A167UKP9"/>
<protein>
    <submittedName>
        <fullName evidence="1">Uncharacterized protein</fullName>
    </submittedName>
</protein>